<protein>
    <recommendedName>
        <fullName evidence="6">5'-methylthioadenosine/S-adenosylhomocysteine nucleosidase</fullName>
        <shortName evidence="6">MTA/SAH nucleosidase</shortName>
        <shortName evidence="6">MTAN</shortName>
        <ecNumber evidence="6">3.2.2.9</ecNumber>
    </recommendedName>
    <alternativeName>
        <fullName evidence="6">5'-deoxyadenosine nucleosidase</fullName>
        <shortName evidence="6">DOA nucleosidase</shortName>
        <shortName evidence="6">dAdo nucleosidase</shortName>
    </alternativeName>
    <alternativeName>
        <fullName evidence="6">5'-methylthioadenosine nucleosidase</fullName>
        <shortName evidence="6">MTA nucleosidase</shortName>
    </alternativeName>
    <alternativeName>
        <fullName evidence="6">S-adenosylhomocysteine nucleosidase</fullName>
        <shortName evidence="6">AdoHcy nucleosidase</shortName>
        <shortName evidence="6">SAH nucleosidase</shortName>
        <shortName evidence="6">SRH nucleosidase</shortName>
    </alternativeName>
</protein>
<dbReference type="InterPro" id="IPR035994">
    <property type="entry name" value="Nucleoside_phosphorylase_sf"/>
</dbReference>
<dbReference type="NCBIfam" id="NF004079">
    <property type="entry name" value="PRK05584.1"/>
    <property type="match status" value="1"/>
</dbReference>
<keyword evidence="2 6" id="KW-0028">Amino-acid biosynthesis</keyword>
<organism evidence="8 9">
    <name type="scientific">Ligilactobacillus araffinosus DSM 20653</name>
    <dbReference type="NCBI Taxonomy" id="1423820"/>
    <lineage>
        <taxon>Bacteria</taxon>
        <taxon>Bacillati</taxon>
        <taxon>Bacillota</taxon>
        <taxon>Bacilli</taxon>
        <taxon>Lactobacillales</taxon>
        <taxon>Lactobacillaceae</taxon>
        <taxon>Ligilactobacillus</taxon>
    </lineage>
</organism>
<dbReference type="Gene3D" id="3.40.50.1580">
    <property type="entry name" value="Nucleoside phosphorylase domain"/>
    <property type="match status" value="1"/>
</dbReference>
<dbReference type="UniPathway" id="UPA00904">
    <property type="reaction ID" value="UER00871"/>
</dbReference>
<keyword evidence="4 6" id="KW-0486">Methionine biosynthesis</keyword>
<evidence type="ECO:0000256" key="4">
    <source>
        <dbReference type="ARBA" id="ARBA00023167"/>
    </source>
</evidence>
<evidence type="ECO:0000256" key="5">
    <source>
        <dbReference type="ARBA" id="ARBA00050313"/>
    </source>
</evidence>
<dbReference type="PANTHER" id="PTHR46832">
    <property type="entry name" value="5'-METHYLTHIOADENOSINE/S-ADENOSYLHOMOCYSTEINE NUCLEOSIDASE"/>
    <property type="match status" value="1"/>
</dbReference>
<proteinExistence type="inferred from homology"/>
<dbReference type="AlphaFoldDB" id="A0A0R1ZAG1"/>
<name>A0A0R1ZAG1_9LACO</name>
<dbReference type="SUPFAM" id="SSF53167">
    <property type="entry name" value="Purine and uridine phosphorylases"/>
    <property type="match status" value="1"/>
</dbReference>
<keyword evidence="9" id="KW-1185">Reference proteome</keyword>
<dbReference type="Pfam" id="PF01048">
    <property type="entry name" value="PNP_UDP_1"/>
    <property type="match status" value="1"/>
</dbReference>
<comment type="catalytic activity">
    <reaction evidence="5">
        <text>5'-deoxyadenosine + H2O = 5-deoxy-D-ribose + adenine</text>
        <dbReference type="Rhea" id="RHEA:29859"/>
        <dbReference type="ChEBI" id="CHEBI:15377"/>
        <dbReference type="ChEBI" id="CHEBI:16708"/>
        <dbReference type="ChEBI" id="CHEBI:17319"/>
        <dbReference type="ChEBI" id="CHEBI:149540"/>
        <dbReference type="EC" id="3.2.2.9"/>
    </reaction>
    <physiologicalReaction direction="left-to-right" evidence="5">
        <dbReference type="Rhea" id="RHEA:29860"/>
    </physiologicalReaction>
</comment>
<dbReference type="InterPro" id="IPR010049">
    <property type="entry name" value="MTA_SAH_Nsdase"/>
</dbReference>
<comment type="catalytic activity">
    <reaction evidence="6">
        <text>S-methyl-5'-thioadenosine + H2O = 5-(methylsulfanyl)-D-ribose + adenine</text>
        <dbReference type="Rhea" id="RHEA:13617"/>
        <dbReference type="ChEBI" id="CHEBI:15377"/>
        <dbReference type="ChEBI" id="CHEBI:16708"/>
        <dbReference type="ChEBI" id="CHEBI:17509"/>
        <dbReference type="ChEBI" id="CHEBI:78440"/>
        <dbReference type="EC" id="3.2.2.9"/>
    </reaction>
</comment>
<dbReference type="CDD" id="cd09008">
    <property type="entry name" value="MTAN"/>
    <property type="match status" value="1"/>
</dbReference>
<evidence type="ECO:0000313" key="9">
    <source>
        <dbReference type="Proteomes" id="UP000051291"/>
    </source>
</evidence>
<dbReference type="GO" id="GO:0005829">
    <property type="term" value="C:cytosol"/>
    <property type="evidence" value="ECO:0007669"/>
    <property type="project" value="TreeGrafter"/>
</dbReference>
<comment type="function">
    <text evidence="6">Catalyzes the irreversible cleavage of the glycosidic bond in both 5'-methylthioadenosine (MTA) and S-adenosylhomocysteine (SAH/AdoHcy) to adenine and the corresponding thioribose, 5'-methylthioribose and S-ribosylhomocysteine, respectively. Also cleaves 5'-deoxyadenosine, a toxic by-product of radical S-adenosylmethionine (SAM) enzymes, into 5-deoxyribose and adenine.</text>
</comment>
<dbReference type="NCBIfam" id="TIGR01704">
    <property type="entry name" value="MTA_SAH-Nsdase"/>
    <property type="match status" value="1"/>
</dbReference>
<comment type="pathway">
    <text evidence="1 6">Amino-acid biosynthesis; L-methionine biosynthesis via salvage pathway; S-methyl-5-thio-alpha-D-ribose 1-phosphate from S-methyl-5'-thioadenosine (hydrolase route): step 1/2.</text>
</comment>
<feature type="active site" description="Proton donor" evidence="6">
    <location>
        <position position="197"/>
    </location>
</feature>
<feature type="binding site" evidence="6">
    <location>
        <position position="78"/>
    </location>
    <ligand>
        <name>substrate</name>
    </ligand>
</feature>
<dbReference type="InterPro" id="IPR000845">
    <property type="entry name" value="Nucleoside_phosphorylase_d"/>
</dbReference>
<evidence type="ECO:0000259" key="7">
    <source>
        <dbReference type="Pfam" id="PF01048"/>
    </source>
</evidence>
<feature type="domain" description="Nucleoside phosphorylase" evidence="7">
    <location>
        <begin position="2"/>
        <end position="226"/>
    </location>
</feature>
<sequence>MKYGIICAMEEEIKTLVEKLANKQEQSIADMKYYTGTINGHEVVLVQSGIGKVQAAVNTAFLANNFQVDCIINSGSAGGIGDGIHVGDVVLSTGTAYHDADSTAFGYKMGQMPGQPQIFEADADLRAAVKKAAEENGLPVREGLIVTGDQFINSTAKIKQIKNIFPDALCSEMEGAAVGQVAHEFNIPYLVIRAMSDVGDEEASQSFDEFVIDAGKRSAKMILTLLSEEA</sequence>
<evidence type="ECO:0000256" key="6">
    <source>
        <dbReference type="HAMAP-Rule" id="MF_01684"/>
    </source>
</evidence>
<evidence type="ECO:0000256" key="1">
    <source>
        <dbReference type="ARBA" id="ARBA00004945"/>
    </source>
</evidence>
<dbReference type="PANTHER" id="PTHR46832:SF1">
    <property type="entry name" value="5'-METHYLTHIOADENOSINE_S-ADENOSYLHOMOCYSTEINE NUCLEOSIDASE"/>
    <property type="match status" value="1"/>
</dbReference>
<dbReference type="Proteomes" id="UP000051291">
    <property type="component" value="Unassembled WGS sequence"/>
</dbReference>
<dbReference type="GO" id="GO:0008930">
    <property type="term" value="F:methylthioadenosine nucleosidase activity"/>
    <property type="evidence" value="ECO:0007669"/>
    <property type="project" value="UniProtKB-UniRule"/>
</dbReference>
<dbReference type="EMBL" id="AYYZ01000029">
    <property type="protein sequence ID" value="KRM51821.1"/>
    <property type="molecule type" value="Genomic_DNA"/>
</dbReference>
<dbReference type="HAMAP" id="MF_01684">
    <property type="entry name" value="Salvage_MtnN"/>
    <property type="match status" value="1"/>
</dbReference>
<evidence type="ECO:0000313" key="8">
    <source>
        <dbReference type="EMBL" id="KRM51821.1"/>
    </source>
</evidence>
<dbReference type="GO" id="GO:0019509">
    <property type="term" value="P:L-methionine salvage from methylthioadenosine"/>
    <property type="evidence" value="ECO:0007669"/>
    <property type="project" value="UniProtKB-UniRule"/>
</dbReference>
<dbReference type="STRING" id="1423820.FC64_GL001014"/>
<dbReference type="GO" id="GO:0008782">
    <property type="term" value="F:adenosylhomocysteine nucleosidase activity"/>
    <property type="evidence" value="ECO:0007669"/>
    <property type="project" value="UniProtKB-UniRule"/>
</dbReference>
<comment type="catalytic activity">
    <reaction evidence="6">
        <text>S-adenosyl-L-homocysteine + H2O = S-(5-deoxy-D-ribos-5-yl)-L-homocysteine + adenine</text>
        <dbReference type="Rhea" id="RHEA:17805"/>
        <dbReference type="ChEBI" id="CHEBI:15377"/>
        <dbReference type="ChEBI" id="CHEBI:16708"/>
        <dbReference type="ChEBI" id="CHEBI:57856"/>
        <dbReference type="ChEBI" id="CHEBI:58195"/>
        <dbReference type="EC" id="3.2.2.9"/>
    </reaction>
</comment>
<keyword evidence="3 6" id="KW-0378">Hydrolase</keyword>
<comment type="caution">
    <text evidence="8">The sequence shown here is derived from an EMBL/GenBank/DDBJ whole genome shotgun (WGS) entry which is preliminary data.</text>
</comment>
<dbReference type="FunFam" id="3.40.50.1580:FF:000001">
    <property type="entry name" value="MTA/SAH nucleosidase family protein"/>
    <property type="match status" value="1"/>
</dbReference>
<feature type="active site" description="Proton acceptor" evidence="6">
    <location>
        <position position="12"/>
    </location>
</feature>
<dbReference type="PATRIC" id="fig|1423820.4.peg.1038"/>
<reference evidence="8 9" key="1">
    <citation type="journal article" date="2015" name="Genome Announc.">
        <title>Expanding the biotechnology potential of lactobacilli through comparative genomics of 213 strains and associated genera.</title>
        <authorList>
            <person name="Sun Z."/>
            <person name="Harris H.M."/>
            <person name="McCann A."/>
            <person name="Guo C."/>
            <person name="Argimon S."/>
            <person name="Zhang W."/>
            <person name="Yang X."/>
            <person name="Jeffery I.B."/>
            <person name="Cooney J.C."/>
            <person name="Kagawa T.F."/>
            <person name="Liu W."/>
            <person name="Song Y."/>
            <person name="Salvetti E."/>
            <person name="Wrobel A."/>
            <person name="Rasinkangas P."/>
            <person name="Parkhill J."/>
            <person name="Rea M.C."/>
            <person name="O'Sullivan O."/>
            <person name="Ritari J."/>
            <person name="Douillard F.P."/>
            <person name="Paul Ross R."/>
            <person name="Yang R."/>
            <person name="Briner A.E."/>
            <person name="Felis G.E."/>
            <person name="de Vos W.M."/>
            <person name="Barrangou R."/>
            <person name="Klaenhammer T.R."/>
            <person name="Caufield P.W."/>
            <person name="Cui Y."/>
            <person name="Zhang H."/>
            <person name="O'Toole P.W."/>
        </authorList>
    </citation>
    <scope>NUCLEOTIDE SEQUENCE [LARGE SCALE GENOMIC DNA]</scope>
    <source>
        <strain evidence="8 9">DSM 20653</strain>
    </source>
</reference>
<comment type="similarity">
    <text evidence="6">Belongs to the PNP/UDP phosphorylase family. MtnN subfamily.</text>
</comment>
<dbReference type="RefSeq" id="WP_057906868.1">
    <property type="nucleotide sequence ID" value="NZ_AYYZ01000029.1"/>
</dbReference>
<dbReference type="GO" id="GO:0009164">
    <property type="term" value="P:nucleoside catabolic process"/>
    <property type="evidence" value="ECO:0007669"/>
    <property type="project" value="InterPro"/>
</dbReference>
<evidence type="ECO:0000256" key="2">
    <source>
        <dbReference type="ARBA" id="ARBA00022605"/>
    </source>
</evidence>
<gene>
    <name evidence="6" type="primary">mtnN</name>
    <name evidence="8" type="ORF">FC64_GL001014</name>
</gene>
<feature type="binding site" evidence="6">
    <location>
        <position position="152"/>
    </location>
    <ligand>
        <name>substrate</name>
    </ligand>
</feature>
<evidence type="ECO:0000256" key="3">
    <source>
        <dbReference type="ARBA" id="ARBA00022801"/>
    </source>
</evidence>
<feature type="binding site" evidence="6">
    <location>
        <begin position="173"/>
        <end position="174"/>
    </location>
    <ligand>
        <name>substrate</name>
    </ligand>
</feature>
<accession>A0A0R1ZAG1</accession>
<dbReference type="EC" id="3.2.2.9" evidence="6"/>
<dbReference type="GO" id="GO:0019284">
    <property type="term" value="P:L-methionine salvage from S-adenosylmethionine"/>
    <property type="evidence" value="ECO:0007669"/>
    <property type="project" value="TreeGrafter"/>
</dbReference>